<proteinExistence type="predicted"/>
<protein>
    <submittedName>
        <fullName evidence="1">Uncharacterized protein</fullName>
    </submittedName>
</protein>
<keyword evidence="2" id="KW-1185">Reference proteome</keyword>
<dbReference type="Proteomes" id="UP000290288">
    <property type="component" value="Unassembled WGS sequence"/>
</dbReference>
<dbReference type="STRING" id="2316362.A0A4Q2DNC6"/>
<organism evidence="1 2">
    <name type="scientific">Candolleomyces aberdarensis</name>
    <dbReference type="NCBI Taxonomy" id="2316362"/>
    <lineage>
        <taxon>Eukaryota</taxon>
        <taxon>Fungi</taxon>
        <taxon>Dikarya</taxon>
        <taxon>Basidiomycota</taxon>
        <taxon>Agaricomycotina</taxon>
        <taxon>Agaricomycetes</taxon>
        <taxon>Agaricomycetidae</taxon>
        <taxon>Agaricales</taxon>
        <taxon>Agaricineae</taxon>
        <taxon>Psathyrellaceae</taxon>
        <taxon>Candolleomyces</taxon>
    </lineage>
</organism>
<gene>
    <name evidence="1" type="ORF">EST38_g4138</name>
</gene>
<accession>A0A4Q2DNC6</accession>
<evidence type="ECO:0000313" key="1">
    <source>
        <dbReference type="EMBL" id="RXW21740.1"/>
    </source>
</evidence>
<name>A0A4Q2DNC6_9AGAR</name>
<comment type="caution">
    <text evidence="1">The sequence shown here is derived from an EMBL/GenBank/DDBJ whole genome shotgun (WGS) entry which is preliminary data.</text>
</comment>
<evidence type="ECO:0000313" key="2">
    <source>
        <dbReference type="Proteomes" id="UP000290288"/>
    </source>
</evidence>
<dbReference type="EMBL" id="SDEE01000097">
    <property type="protein sequence ID" value="RXW21740.1"/>
    <property type="molecule type" value="Genomic_DNA"/>
</dbReference>
<reference evidence="1 2" key="1">
    <citation type="submission" date="2019-01" db="EMBL/GenBank/DDBJ databases">
        <title>Draft genome sequence of Psathyrella aberdarensis IHI B618.</title>
        <authorList>
            <person name="Buettner E."/>
            <person name="Kellner H."/>
        </authorList>
    </citation>
    <scope>NUCLEOTIDE SEQUENCE [LARGE SCALE GENOMIC DNA]</scope>
    <source>
        <strain evidence="1 2">IHI B618</strain>
    </source>
</reference>
<dbReference type="AlphaFoldDB" id="A0A4Q2DNC6"/>
<dbReference type="OrthoDB" id="432970at2759"/>
<sequence length="665" mass="75756">MPPTIIRPPPLTPEQVAAVLDRSNRKQLYENIRKGSFDHIQQIRDATHGTRDPDVLKVILESLQNIRVPERIEMVRRLPAAVSRSRTAVCAMSVMEDQCRNCSADPELLKRTGALIHEYWSALIGWFKFFFVTGTHLFQFLELGPVTVMKSPIINLMSIMKAYDGTEFDLRYVPGSLEMFISAWNCRDEDGSPIVIAKDGFSDGICPILTILQRCTEREDVREQLLLKMITKSLLPLETLTDTFVSRVLSLKKMFAKREVKADWLVAYIHRITRVTLDIASNNLVRHSLLGAGFLHIYLDTLFLVAKDGQNNLDLTGWYMMGQAASNLLRWVLHETDSVGACFVDLIKGNYLGITIRTLTHLPQDEDLFQSNLRSVDLIVAYSTNPPILSALREPMEEVIRFDKPVATACSASAGLRKSLASLIDCYNQNVECAQGRWRQTSNRKFCDNINACSTIVFMAFSPLAPFPRHAQSAIPFSTAPRNAKPRTGSHFTNTNALAPQLNTVVCTATVLLETDPLILRTDLKATNYWIRHNFRNYYFSLMEEWVSKARALILGLPSNNNLLIPIFDTSFSPYDIRTLSVKDFRERGPIYKFREKRLHAFIDEYEDRKRGRFLVGGVFVYGKEKMHILARIVYNPDRFQSEIETDDEVDTAPFQIIGVLVHYE</sequence>